<dbReference type="InterPro" id="IPR012338">
    <property type="entry name" value="Beta-lactam/transpept-like"/>
</dbReference>
<name>A0A7Z2VV89_9BURK</name>
<dbReference type="GO" id="GO:0000270">
    <property type="term" value="P:peptidoglycan metabolic process"/>
    <property type="evidence" value="ECO:0007669"/>
    <property type="project" value="TreeGrafter"/>
</dbReference>
<feature type="signal peptide" evidence="4">
    <location>
        <begin position="1"/>
        <end position="23"/>
    </location>
</feature>
<feature type="chain" id="PRO_5031207669" evidence="4">
    <location>
        <begin position="24"/>
        <end position="519"/>
    </location>
</feature>
<organism evidence="5 6">
    <name type="scientific">Massilia forsythiae</name>
    <dbReference type="NCBI Taxonomy" id="2728020"/>
    <lineage>
        <taxon>Bacteria</taxon>
        <taxon>Pseudomonadati</taxon>
        <taxon>Pseudomonadota</taxon>
        <taxon>Betaproteobacteria</taxon>
        <taxon>Burkholderiales</taxon>
        <taxon>Oxalobacteraceae</taxon>
        <taxon>Telluria group</taxon>
        <taxon>Massilia</taxon>
    </lineage>
</organism>
<keyword evidence="5" id="KW-0121">Carboxypeptidase</keyword>
<dbReference type="Proteomes" id="UP000502415">
    <property type="component" value="Chromosome"/>
</dbReference>
<dbReference type="InterPro" id="IPR000667">
    <property type="entry name" value="Peptidase_S13"/>
</dbReference>
<proteinExistence type="inferred from homology"/>
<keyword evidence="2 5" id="KW-0378">Hydrolase</keyword>
<dbReference type="AlphaFoldDB" id="A0A7Z2VV89"/>
<keyword evidence="5" id="KW-0645">Protease</keyword>
<dbReference type="RefSeq" id="WP_170202116.1">
    <property type="nucleotide sequence ID" value="NZ_CP051685.1"/>
</dbReference>
<evidence type="ECO:0000256" key="3">
    <source>
        <dbReference type="SAM" id="MobiDB-lite"/>
    </source>
</evidence>
<feature type="region of interest" description="Disordered" evidence="3">
    <location>
        <begin position="488"/>
        <end position="519"/>
    </location>
</feature>
<reference evidence="5 6" key="1">
    <citation type="submission" date="2020-04" db="EMBL/GenBank/DDBJ databases">
        <title>Genome sequencing of novel species.</title>
        <authorList>
            <person name="Heo J."/>
            <person name="Kim S.-J."/>
            <person name="Kim J.-S."/>
            <person name="Hong S.-B."/>
            <person name="Kwon S.-W."/>
        </authorList>
    </citation>
    <scope>NUCLEOTIDE SEQUENCE [LARGE SCALE GENOMIC DNA]</scope>
    <source>
        <strain evidence="5 6">GN2-R2</strain>
    </source>
</reference>
<evidence type="ECO:0000256" key="2">
    <source>
        <dbReference type="ARBA" id="ARBA00022801"/>
    </source>
</evidence>
<dbReference type="EC" id="3.4.16.4" evidence="5"/>
<dbReference type="GO" id="GO:0006508">
    <property type="term" value="P:proteolysis"/>
    <property type="evidence" value="ECO:0007669"/>
    <property type="project" value="InterPro"/>
</dbReference>
<dbReference type="PANTHER" id="PTHR30023:SF0">
    <property type="entry name" value="PENICILLIN-SENSITIVE CARBOXYPEPTIDASE A"/>
    <property type="match status" value="1"/>
</dbReference>
<dbReference type="Pfam" id="PF02113">
    <property type="entry name" value="Peptidase_S13"/>
    <property type="match status" value="1"/>
</dbReference>
<protein>
    <submittedName>
        <fullName evidence="5">D-alanyl-D-alanine carboxypeptidase/D-alanyl-D-alanine-endopeptidase</fullName>
        <ecNumber evidence="5">3.4.16.4</ecNumber>
    </submittedName>
</protein>
<keyword evidence="6" id="KW-1185">Reference proteome</keyword>
<dbReference type="EMBL" id="CP051685">
    <property type="protein sequence ID" value="QJE00083.1"/>
    <property type="molecule type" value="Genomic_DNA"/>
</dbReference>
<sequence>MFRPFPSLAALTLAAWLPLPALAQLPEPVAGVLRSTAIPESALSVLVLRGNDTVLSHLADRPMQPASTMKLVTTLAALEQLGPVFRGRTELRTTAPLQGDALQGDLVLRGGADADFSTEALTTMLRSLRNQGIRRIEGRLVIDRQLFNPARLDLGVAPFDEYPEAYYNVIPDALLVNKNMLQLDLRADGGRLTLAMQPELEGVTVASDMTLTNADCDKWEDGWKTPEALPQADGGIKVMLHGSFPKNCTANYAINVLDRQEYLDRLFRFTWKRLGGSIAAPTVEGATPPEARLLAEHVARALPEVVRDTNKPSDNALARTLFLSLGALAPDPLLGSRPQPGSAVLTLARTDNVIRAWLRAKGIVDTGLVLENGSGLSRSERITPVQMAGVLQAGLRSNWAPEFMASMPIVAVDGTMRRRLPGSPAAGRARLKTGSLKNVVALAGYVPDAGGRQCVLVAMVNSELVSNGRGRLVLDALVDWVARLDGTPPGFPPQPVQGVPGQFGAPSRMPAPAQLPAQP</sequence>
<dbReference type="NCBIfam" id="TIGR00666">
    <property type="entry name" value="PBP4"/>
    <property type="match status" value="1"/>
</dbReference>
<dbReference type="GO" id="GO:0009002">
    <property type="term" value="F:serine-type D-Ala-D-Ala carboxypeptidase activity"/>
    <property type="evidence" value="ECO:0007669"/>
    <property type="project" value="UniProtKB-EC"/>
</dbReference>
<dbReference type="KEGG" id="mfy:HH212_08615"/>
<evidence type="ECO:0000256" key="4">
    <source>
        <dbReference type="SAM" id="SignalP"/>
    </source>
</evidence>
<evidence type="ECO:0000313" key="5">
    <source>
        <dbReference type="EMBL" id="QJE00083.1"/>
    </source>
</evidence>
<keyword evidence="4" id="KW-0732">Signal</keyword>
<dbReference type="SUPFAM" id="SSF56601">
    <property type="entry name" value="beta-lactamase/transpeptidase-like"/>
    <property type="match status" value="1"/>
</dbReference>
<evidence type="ECO:0000256" key="1">
    <source>
        <dbReference type="ARBA" id="ARBA00006096"/>
    </source>
</evidence>
<dbReference type="PRINTS" id="PR00922">
    <property type="entry name" value="DADACBPTASE3"/>
</dbReference>
<gene>
    <name evidence="5" type="primary">dacB</name>
    <name evidence="5" type="ORF">HH212_08615</name>
</gene>
<accession>A0A7Z2VV89</accession>
<dbReference type="Gene3D" id="3.50.80.20">
    <property type="entry name" value="D-Ala-D-Ala carboxypeptidase C, peptidase S13"/>
    <property type="match status" value="1"/>
</dbReference>
<dbReference type="PANTHER" id="PTHR30023">
    <property type="entry name" value="D-ALANYL-D-ALANINE CARBOXYPEPTIDASE"/>
    <property type="match status" value="1"/>
</dbReference>
<evidence type="ECO:0000313" key="6">
    <source>
        <dbReference type="Proteomes" id="UP000502415"/>
    </source>
</evidence>
<dbReference type="Gene3D" id="3.40.710.10">
    <property type="entry name" value="DD-peptidase/beta-lactamase superfamily"/>
    <property type="match status" value="1"/>
</dbReference>
<comment type="similarity">
    <text evidence="1">Belongs to the peptidase S13 family.</text>
</comment>